<dbReference type="Gene3D" id="3.40.50.300">
    <property type="entry name" value="P-loop containing nucleotide triphosphate hydrolases"/>
    <property type="match status" value="2"/>
</dbReference>
<dbReference type="SUPFAM" id="SSF53271">
    <property type="entry name" value="PRTase-like"/>
    <property type="match status" value="1"/>
</dbReference>
<evidence type="ECO:0000256" key="8">
    <source>
        <dbReference type="ARBA" id="ARBA00034617"/>
    </source>
</evidence>
<dbReference type="EC" id="5.6.2.4" evidence="9"/>
<dbReference type="GO" id="GO:0003678">
    <property type="term" value="F:DNA helicase activity"/>
    <property type="evidence" value="ECO:0007669"/>
    <property type="project" value="UniProtKB-EC"/>
</dbReference>
<evidence type="ECO:0000259" key="11">
    <source>
        <dbReference type="PROSITE" id="PS51194"/>
    </source>
</evidence>
<dbReference type="InterPro" id="IPR000836">
    <property type="entry name" value="PRTase_dom"/>
</dbReference>
<keyword evidence="7" id="KW-0413">Isomerase</keyword>
<dbReference type="InterPro" id="IPR014001">
    <property type="entry name" value="Helicase_ATP-bd"/>
</dbReference>
<dbReference type="NCBIfam" id="TIGR00614">
    <property type="entry name" value="recQ_fam"/>
    <property type="match status" value="1"/>
</dbReference>
<dbReference type="PANTHER" id="PTHR13710:SF105">
    <property type="entry name" value="ATP-DEPENDENT DNA HELICASE Q1"/>
    <property type="match status" value="1"/>
</dbReference>
<keyword evidence="6" id="KW-0238">DNA-binding</keyword>
<evidence type="ECO:0000256" key="1">
    <source>
        <dbReference type="ARBA" id="ARBA00005446"/>
    </source>
</evidence>
<evidence type="ECO:0000256" key="6">
    <source>
        <dbReference type="ARBA" id="ARBA00023125"/>
    </source>
</evidence>
<evidence type="ECO:0000256" key="7">
    <source>
        <dbReference type="ARBA" id="ARBA00023235"/>
    </source>
</evidence>
<gene>
    <name evidence="12" type="ORF">POL58_43845</name>
</gene>
<dbReference type="Gene3D" id="3.40.50.2020">
    <property type="match status" value="1"/>
</dbReference>
<comment type="catalytic activity">
    <reaction evidence="8">
        <text>Couples ATP hydrolysis with the unwinding of duplex DNA by translocating in the 3'-5' direction.</text>
        <dbReference type="EC" id="5.6.2.4"/>
    </reaction>
</comment>
<dbReference type="RefSeq" id="WP_272009252.1">
    <property type="nucleotide sequence ID" value="NZ_JAQNDN010000025.1"/>
</dbReference>
<evidence type="ECO:0000256" key="9">
    <source>
        <dbReference type="ARBA" id="ARBA00034808"/>
    </source>
</evidence>
<dbReference type="InterPro" id="IPR027417">
    <property type="entry name" value="P-loop_NTPase"/>
</dbReference>
<dbReference type="PANTHER" id="PTHR13710">
    <property type="entry name" value="DNA HELICASE RECQ FAMILY MEMBER"/>
    <property type="match status" value="1"/>
</dbReference>
<evidence type="ECO:0000256" key="5">
    <source>
        <dbReference type="ARBA" id="ARBA00022840"/>
    </source>
</evidence>
<dbReference type="SMART" id="SM00490">
    <property type="entry name" value="HELICc"/>
    <property type="match status" value="1"/>
</dbReference>
<dbReference type="SUPFAM" id="SSF52540">
    <property type="entry name" value="P-loop containing nucleoside triphosphate hydrolases"/>
    <property type="match status" value="1"/>
</dbReference>
<evidence type="ECO:0000313" key="13">
    <source>
        <dbReference type="Proteomes" id="UP001217838"/>
    </source>
</evidence>
<sequence>MSSKSGTLPRDLTATQQWLVRRFNLGALREGQAEVVWELLQGKRVLFVAPTGHGKSLCYQALAASPWSEGIVLVFQPLIALMTEQVERARAQGLRAAPLNSNLSQDEQVDVLAQAKAGDLEILFLAPERQANPLWLESVAELIIKGVVIDEAHCISQWGHDFRPAYRQLIRTTMGLGRRTPVLAVTATAPAQVMEDVSSQISPEGTPVTMIRLPSGRSNLRLGAMSVDGLVERLAVLRQISSEHQGQTGLAYLPTKQDVGIASEFLRSEGFAAQSYHGGLNAEERAERIEPWQTGAVDIMCATSALGMGIDHANIRWVLHLGLPDSLIRYVQEIGRAGRDGEASLALAIDDAKTAGLDEWMLNSTTPPLEEYRAVSERIALTEGITRTDLIIALDIPETPIQRILDDLVDGQLVQRDGKPYKYRWTGGEPSAVVIDDHEAREMRRRFLEETRRYPGADACRGHVLATAMGDASSAVCGICDNCAGWRRTVDPSAFASATRFLDNYSLPLPGRGELRGGRALALYKVGTLGNAVASIKYGGAPLSDGVINRALKLLREGSDYAGAKFDQIACLPSAKGAGPSFAKGVAAHLGLPLVLLEKTRPTSAQKRFRSKLLKQRNVRGAFRVPEGTPPASTVLLIDDIWDSGVSMQEAARLFGSAVVYPLTLARTRHTDGQ</sequence>
<dbReference type="Proteomes" id="UP001217838">
    <property type="component" value="Unassembled WGS sequence"/>
</dbReference>
<dbReference type="Pfam" id="PF00271">
    <property type="entry name" value="Helicase_C"/>
    <property type="match status" value="1"/>
</dbReference>
<feature type="domain" description="Helicase C-terminal" evidence="11">
    <location>
        <begin position="229"/>
        <end position="380"/>
    </location>
</feature>
<dbReference type="Pfam" id="PF00270">
    <property type="entry name" value="DEAD"/>
    <property type="match status" value="1"/>
</dbReference>
<feature type="domain" description="Helicase ATP-binding" evidence="10">
    <location>
        <begin position="36"/>
        <end position="207"/>
    </location>
</feature>
<protein>
    <recommendedName>
        <fullName evidence="9">DNA 3'-5' helicase</fullName>
        <ecNumber evidence="9">5.6.2.4</ecNumber>
    </recommendedName>
</protein>
<dbReference type="InterPro" id="IPR029057">
    <property type="entry name" value="PRTase-like"/>
</dbReference>
<evidence type="ECO:0000259" key="10">
    <source>
        <dbReference type="PROSITE" id="PS51192"/>
    </source>
</evidence>
<dbReference type="PROSITE" id="PS51194">
    <property type="entry name" value="HELICASE_CTER"/>
    <property type="match status" value="1"/>
</dbReference>
<evidence type="ECO:0000256" key="3">
    <source>
        <dbReference type="ARBA" id="ARBA00022801"/>
    </source>
</evidence>
<keyword evidence="2" id="KW-0547">Nucleotide-binding</keyword>
<dbReference type="InterPro" id="IPR001650">
    <property type="entry name" value="Helicase_C-like"/>
</dbReference>
<organism evidence="12 13">
    <name type="scientific">Nannocystis radixulma</name>
    <dbReference type="NCBI Taxonomy" id="2995305"/>
    <lineage>
        <taxon>Bacteria</taxon>
        <taxon>Pseudomonadati</taxon>
        <taxon>Myxococcota</taxon>
        <taxon>Polyangia</taxon>
        <taxon>Nannocystales</taxon>
        <taxon>Nannocystaceae</taxon>
        <taxon>Nannocystis</taxon>
    </lineage>
</organism>
<name>A0ABT5BM75_9BACT</name>
<dbReference type="InterPro" id="IPR004589">
    <property type="entry name" value="DNA_helicase_ATP-dep_RecQ"/>
</dbReference>
<keyword evidence="4 12" id="KW-0347">Helicase</keyword>
<keyword evidence="5" id="KW-0067">ATP-binding</keyword>
<evidence type="ECO:0000313" key="12">
    <source>
        <dbReference type="EMBL" id="MDC0674763.1"/>
    </source>
</evidence>
<dbReference type="InterPro" id="IPR011545">
    <property type="entry name" value="DEAD/DEAH_box_helicase_dom"/>
</dbReference>
<dbReference type="PROSITE" id="PS51192">
    <property type="entry name" value="HELICASE_ATP_BIND_1"/>
    <property type="match status" value="1"/>
</dbReference>
<comment type="caution">
    <text evidence="12">The sequence shown here is derived from an EMBL/GenBank/DDBJ whole genome shotgun (WGS) entry which is preliminary data.</text>
</comment>
<dbReference type="CDD" id="cd06223">
    <property type="entry name" value="PRTases_typeI"/>
    <property type="match status" value="1"/>
</dbReference>
<dbReference type="SMART" id="SM00487">
    <property type="entry name" value="DEXDc"/>
    <property type="match status" value="1"/>
</dbReference>
<comment type="similarity">
    <text evidence="1">Belongs to the helicase family. RecQ subfamily.</text>
</comment>
<evidence type="ECO:0000256" key="4">
    <source>
        <dbReference type="ARBA" id="ARBA00022806"/>
    </source>
</evidence>
<keyword evidence="3 12" id="KW-0378">Hydrolase</keyword>
<accession>A0ABT5BM75</accession>
<reference evidence="12 13" key="1">
    <citation type="submission" date="2022-11" db="EMBL/GenBank/DDBJ databases">
        <title>Minimal conservation of predation-associated metabolite biosynthetic gene clusters underscores biosynthetic potential of Myxococcota including descriptions for ten novel species: Archangium lansinium sp. nov., Myxococcus landrumus sp. nov., Nannocystis bai.</title>
        <authorList>
            <person name="Ahearne A."/>
            <person name="Stevens C."/>
            <person name="Dowd S."/>
        </authorList>
    </citation>
    <scope>NUCLEOTIDE SEQUENCE [LARGE SCALE GENOMIC DNA]</scope>
    <source>
        <strain evidence="12 13">NCELM</strain>
    </source>
</reference>
<dbReference type="EMBL" id="JAQNDN010000025">
    <property type="protein sequence ID" value="MDC0674763.1"/>
    <property type="molecule type" value="Genomic_DNA"/>
</dbReference>
<proteinExistence type="inferred from homology"/>
<keyword evidence="13" id="KW-1185">Reference proteome</keyword>
<dbReference type="GO" id="GO:0016787">
    <property type="term" value="F:hydrolase activity"/>
    <property type="evidence" value="ECO:0007669"/>
    <property type="project" value="UniProtKB-KW"/>
</dbReference>
<evidence type="ECO:0000256" key="2">
    <source>
        <dbReference type="ARBA" id="ARBA00022741"/>
    </source>
</evidence>
<dbReference type="CDD" id="cd17920">
    <property type="entry name" value="DEXHc_RecQ"/>
    <property type="match status" value="1"/>
</dbReference>
<dbReference type="Pfam" id="PF00156">
    <property type="entry name" value="Pribosyltran"/>
    <property type="match status" value="1"/>
</dbReference>